<dbReference type="Proteomes" id="UP000242317">
    <property type="component" value="Unassembled WGS sequence"/>
</dbReference>
<name>A0A1G6GSJ6_9GAMM</name>
<dbReference type="NCBIfam" id="TIGR02565">
    <property type="entry name" value="cas_Csy2"/>
    <property type="match status" value="1"/>
</dbReference>
<reference evidence="2" key="1">
    <citation type="submission" date="2016-09" db="EMBL/GenBank/DDBJ databases">
        <authorList>
            <person name="Varghese N."/>
            <person name="Submissions S."/>
        </authorList>
    </citation>
    <scope>NUCLEOTIDE SEQUENCE [LARGE SCALE GENOMIC DNA]</scope>
    <source>
        <strain evidence="2">ANC 3699</strain>
    </source>
</reference>
<sequence length="324" mass="36505">MQDQQHQNELAQTVGYILFRQVQITGANSISSPITYGFPAITGFLGAFHAMSRKLQAHEVFKGFSLSGVLLACHDCQPQVYRSSKYSNYTFNQTRNPLKKNGDTASIIEEGKCHLTMSFVVEVLGTAHLSDEQSHLLVNQTTQWIQQQRIAGGSVHGLSKYKPVEFFQSHQLDDVIPSLMPAFVLMDAQDDFAQIIETFQDKYPNATALDALLDVCTIHHIPEATENGDVKWSATSAKTGYGWLVPMPIGYQGISECFDAGVMQNVRNPEYPSQYVEAIYGLGKWLYPYHLKANDQISTAFWRYEHDAEKSLYLVRQSDPFEFV</sequence>
<gene>
    <name evidence="1" type="ORF">SAMN05421749_101358</name>
</gene>
<protein>
    <submittedName>
        <fullName evidence="1">CRISPR-associated protein, Csy2 family</fullName>
    </submittedName>
</protein>
<dbReference type="AlphaFoldDB" id="A0A1G6GSJ6"/>
<accession>A0A1G6GSJ6</accession>
<keyword evidence="2" id="KW-1185">Reference proteome</keyword>
<dbReference type="OrthoDB" id="1550641at2"/>
<proteinExistence type="predicted"/>
<evidence type="ECO:0000313" key="2">
    <source>
        <dbReference type="Proteomes" id="UP000242317"/>
    </source>
</evidence>
<dbReference type="CDD" id="cd09736">
    <property type="entry name" value="Csy2_I-F"/>
    <property type="match status" value="1"/>
</dbReference>
<dbReference type="InterPro" id="IPR013398">
    <property type="entry name" value="CRISPR-assoc_prot_Csy2"/>
</dbReference>
<dbReference type="Pfam" id="PF09614">
    <property type="entry name" value="Cas_Csy2"/>
    <property type="match status" value="1"/>
</dbReference>
<dbReference type="EMBL" id="FMYK01000001">
    <property type="protein sequence ID" value="SDB84914.1"/>
    <property type="molecule type" value="Genomic_DNA"/>
</dbReference>
<evidence type="ECO:0000313" key="1">
    <source>
        <dbReference type="EMBL" id="SDB84914.1"/>
    </source>
</evidence>
<organism evidence="1 2">
    <name type="scientific">Acinetobacter marinus</name>
    <dbReference type="NCBI Taxonomy" id="281375"/>
    <lineage>
        <taxon>Bacteria</taxon>
        <taxon>Pseudomonadati</taxon>
        <taxon>Pseudomonadota</taxon>
        <taxon>Gammaproteobacteria</taxon>
        <taxon>Moraxellales</taxon>
        <taxon>Moraxellaceae</taxon>
        <taxon>Acinetobacter</taxon>
    </lineage>
</organism>
<dbReference type="RefSeq" id="WP_092615083.1">
    <property type="nucleotide sequence ID" value="NZ_FMYK01000001.1"/>
</dbReference>